<comment type="caution">
    <text evidence="14">The sequence shown here is derived from an EMBL/GenBank/DDBJ whole genome shotgun (WGS) entry which is preliminary data.</text>
</comment>
<protein>
    <submittedName>
        <fullName evidence="14">Response regulator</fullName>
    </submittedName>
</protein>
<keyword evidence="9" id="KW-0472">Membrane</keyword>
<dbReference type="SMART" id="SM00448">
    <property type="entry name" value="REC"/>
    <property type="match status" value="1"/>
</dbReference>
<dbReference type="SUPFAM" id="SSF47226">
    <property type="entry name" value="Histidine-containing phosphotransfer domain, HPT domain"/>
    <property type="match status" value="1"/>
</dbReference>
<dbReference type="Pfam" id="PF00072">
    <property type="entry name" value="Response_reg"/>
    <property type="match status" value="1"/>
</dbReference>
<dbReference type="InterPro" id="IPR001789">
    <property type="entry name" value="Sig_transdc_resp-reg_receiver"/>
</dbReference>
<evidence type="ECO:0000256" key="4">
    <source>
        <dbReference type="ARBA" id="ARBA00022692"/>
    </source>
</evidence>
<feature type="domain" description="Response regulatory" evidence="12">
    <location>
        <begin position="14"/>
        <end position="131"/>
    </location>
</feature>
<evidence type="ECO:0000313" key="15">
    <source>
        <dbReference type="Proteomes" id="UP000306985"/>
    </source>
</evidence>
<dbReference type="PANTHER" id="PTHR45339">
    <property type="entry name" value="HYBRID SIGNAL TRANSDUCTION HISTIDINE KINASE J"/>
    <property type="match status" value="1"/>
</dbReference>
<accession>A0A4U6QML2</accession>
<dbReference type="SUPFAM" id="SSF52172">
    <property type="entry name" value="CheY-like"/>
    <property type="match status" value="1"/>
</dbReference>
<dbReference type="OrthoDB" id="9757990at2"/>
<feature type="modified residue" description="Phosphohistidine" evidence="10">
    <location>
        <position position="197"/>
    </location>
</feature>
<sequence length="255" mass="26803">MTGAAPSPSTTTLRVLVAEDDETLRFLSRRFIEKLGHTVTTVPNGRDAVDAALTGGFDVVLMDVNMPLLDGPQATRMIRTAGDRIRQPHIIALTAAVNAGVRQACRAAGMDAFVTKPFRSADIRQALTGIGTTPAVTGIAPAADTPSSEPFAGLEQFEPAVRAEILRTFRQRGGDDATQLAQALDDGDTDRARFLAHRLRGASAAVGATGLAELCRSIETAPAAPVPAGRVAALRTAFASVESHIETFERGHPSP</sequence>
<feature type="modified residue" description="4-aspartylphosphate" evidence="11">
    <location>
        <position position="63"/>
    </location>
</feature>
<comment type="subcellular location">
    <subcellularLocation>
        <location evidence="1">Cell membrane</location>
        <topology evidence="1">Multi-pass membrane protein</topology>
    </subcellularLocation>
</comment>
<dbReference type="CDD" id="cd17546">
    <property type="entry name" value="REC_hyHK_CKI1_RcsC-like"/>
    <property type="match status" value="1"/>
</dbReference>
<dbReference type="PANTHER" id="PTHR45339:SF1">
    <property type="entry name" value="HYBRID SIGNAL TRANSDUCTION HISTIDINE KINASE J"/>
    <property type="match status" value="1"/>
</dbReference>
<dbReference type="InterPro" id="IPR008207">
    <property type="entry name" value="Sig_transdc_His_kin_Hpt_dom"/>
</dbReference>
<dbReference type="Gene3D" id="3.40.50.2300">
    <property type="match status" value="1"/>
</dbReference>
<keyword evidence="6" id="KW-0067">ATP-binding</keyword>
<proteinExistence type="predicted"/>
<evidence type="ECO:0000256" key="8">
    <source>
        <dbReference type="ARBA" id="ARBA00023012"/>
    </source>
</evidence>
<dbReference type="PROSITE" id="PS50894">
    <property type="entry name" value="HPT"/>
    <property type="match status" value="1"/>
</dbReference>
<evidence type="ECO:0000256" key="7">
    <source>
        <dbReference type="ARBA" id="ARBA00022989"/>
    </source>
</evidence>
<dbReference type="AlphaFoldDB" id="A0A4U6QML2"/>
<name>A0A4U6QML2_9ACTN</name>
<dbReference type="InterPro" id="IPR011006">
    <property type="entry name" value="CheY-like_superfamily"/>
</dbReference>
<dbReference type="PROSITE" id="PS50110">
    <property type="entry name" value="RESPONSE_REGULATORY"/>
    <property type="match status" value="1"/>
</dbReference>
<evidence type="ECO:0000256" key="5">
    <source>
        <dbReference type="ARBA" id="ARBA00022741"/>
    </source>
</evidence>
<keyword evidence="3 11" id="KW-0597">Phosphoprotein</keyword>
<evidence type="ECO:0000256" key="2">
    <source>
        <dbReference type="ARBA" id="ARBA00022475"/>
    </source>
</evidence>
<gene>
    <name evidence="14" type="ORF">FDO65_08940</name>
</gene>
<evidence type="ECO:0000256" key="1">
    <source>
        <dbReference type="ARBA" id="ARBA00004651"/>
    </source>
</evidence>
<keyword evidence="15" id="KW-1185">Reference proteome</keyword>
<dbReference type="Proteomes" id="UP000306985">
    <property type="component" value="Unassembled WGS sequence"/>
</dbReference>
<organism evidence="14 15">
    <name type="scientific">Nakamurella flava</name>
    <dbReference type="NCBI Taxonomy" id="2576308"/>
    <lineage>
        <taxon>Bacteria</taxon>
        <taxon>Bacillati</taxon>
        <taxon>Actinomycetota</taxon>
        <taxon>Actinomycetes</taxon>
        <taxon>Nakamurellales</taxon>
        <taxon>Nakamurellaceae</taxon>
        <taxon>Nakamurella</taxon>
    </lineage>
</organism>
<dbReference type="GO" id="GO:0005524">
    <property type="term" value="F:ATP binding"/>
    <property type="evidence" value="ECO:0007669"/>
    <property type="project" value="UniProtKB-KW"/>
</dbReference>
<keyword evidence="5" id="KW-0547">Nucleotide-binding</keyword>
<keyword evidence="4" id="KW-0812">Transmembrane</keyword>
<keyword evidence="2" id="KW-1003">Cell membrane</keyword>
<evidence type="ECO:0000256" key="11">
    <source>
        <dbReference type="PROSITE-ProRule" id="PRU00169"/>
    </source>
</evidence>
<evidence type="ECO:0000313" key="14">
    <source>
        <dbReference type="EMBL" id="TKV61661.1"/>
    </source>
</evidence>
<dbReference type="EMBL" id="SZZH01000001">
    <property type="protein sequence ID" value="TKV61661.1"/>
    <property type="molecule type" value="Genomic_DNA"/>
</dbReference>
<evidence type="ECO:0000256" key="10">
    <source>
        <dbReference type="PROSITE-ProRule" id="PRU00110"/>
    </source>
</evidence>
<feature type="domain" description="HPt" evidence="13">
    <location>
        <begin position="158"/>
        <end position="252"/>
    </location>
</feature>
<dbReference type="Pfam" id="PF01627">
    <property type="entry name" value="Hpt"/>
    <property type="match status" value="1"/>
</dbReference>
<evidence type="ECO:0000259" key="13">
    <source>
        <dbReference type="PROSITE" id="PS50894"/>
    </source>
</evidence>
<dbReference type="Gene3D" id="1.20.120.160">
    <property type="entry name" value="HPT domain"/>
    <property type="match status" value="1"/>
</dbReference>
<evidence type="ECO:0000256" key="9">
    <source>
        <dbReference type="ARBA" id="ARBA00023136"/>
    </source>
</evidence>
<dbReference type="GO" id="GO:0005886">
    <property type="term" value="C:plasma membrane"/>
    <property type="evidence" value="ECO:0007669"/>
    <property type="project" value="UniProtKB-SubCell"/>
</dbReference>
<dbReference type="RefSeq" id="WP_137448966.1">
    <property type="nucleotide sequence ID" value="NZ_SZZH01000001.1"/>
</dbReference>
<evidence type="ECO:0000259" key="12">
    <source>
        <dbReference type="PROSITE" id="PS50110"/>
    </source>
</evidence>
<reference evidence="14 15" key="1">
    <citation type="submission" date="2019-05" db="EMBL/GenBank/DDBJ databases">
        <title>Nakamurella sp. N5BH11, whole genome shotgun sequence.</title>
        <authorList>
            <person name="Tuo L."/>
        </authorList>
    </citation>
    <scope>NUCLEOTIDE SEQUENCE [LARGE SCALE GENOMIC DNA]</scope>
    <source>
        <strain evidence="14 15">N5BH11</strain>
    </source>
</reference>
<keyword evidence="8" id="KW-0902">Two-component regulatory system</keyword>
<evidence type="ECO:0000256" key="3">
    <source>
        <dbReference type="ARBA" id="ARBA00022553"/>
    </source>
</evidence>
<evidence type="ECO:0000256" key="6">
    <source>
        <dbReference type="ARBA" id="ARBA00022840"/>
    </source>
</evidence>
<dbReference type="InterPro" id="IPR036641">
    <property type="entry name" value="HPT_dom_sf"/>
</dbReference>
<dbReference type="GO" id="GO:0000160">
    <property type="term" value="P:phosphorelay signal transduction system"/>
    <property type="evidence" value="ECO:0007669"/>
    <property type="project" value="UniProtKB-KW"/>
</dbReference>
<keyword evidence="7" id="KW-1133">Transmembrane helix</keyword>